<reference evidence="1 2" key="1">
    <citation type="submission" date="2018-06" db="EMBL/GenBank/DDBJ databases">
        <authorList>
            <consortium name="Pathogen Informatics"/>
            <person name="Doyle S."/>
        </authorList>
    </citation>
    <scope>NUCLEOTIDE SEQUENCE [LARGE SCALE GENOMIC DNA]</scope>
    <source>
        <strain evidence="1 2">NCTC10699</strain>
    </source>
</reference>
<keyword evidence="1" id="KW-0328">Glycosyltransferase</keyword>
<organism evidence="1 2">
    <name type="scientific">[Pasteurella] mairii</name>
    <dbReference type="NCBI Taxonomy" id="757"/>
    <lineage>
        <taxon>Bacteria</taxon>
        <taxon>Pseudomonadati</taxon>
        <taxon>Pseudomonadota</taxon>
        <taxon>Gammaproteobacteria</taxon>
        <taxon>Pasteurellales</taxon>
        <taxon>Pasteurellaceae</taxon>
    </lineage>
</organism>
<protein>
    <submittedName>
        <fullName evidence="1">CMP-N-acetylneuraminate-beta-galactosamide-alpha-2,3-sialyltransferase</fullName>
        <ecNumber evidence="1">2.4.99.-</ecNumber>
    </submittedName>
</protein>
<evidence type="ECO:0000313" key="1">
    <source>
        <dbReference type="EMBL" id="SUB32757.1"/>
    </source>
</evidence>
<dbReference type="Proteomes" id="UP000254280">
    <property type="component" value="Unassembled WGS sequence"/>
</dbReference>
<dbReference type="InterPro" id="IPR012477">
    <property type="entry name" value="Glyco_transf_52"/>
</dbReference>
<dbReference type="OrthoDB" id="2339372at2"/>
<dbReference type="EMBL" id="UGSS01000002">
    <property type="protein sequence ID" value="SUB32757.1"/>
    <property type="molecule type" value="Genomic_DNA"/>
</dbReference>
<gene>
    <name evidence="1" type="primary">lst</name>
    <name evidence="1" type="ORF">NCTC10699_00342</name>
</gene>
<accession>A0A379B2D4</accession>
<dbReference type="Pfam" id="PF07922">
    <property type="entry name" value="Glyco_transf_52"/>
    <property type="match status" value="1"/>
</dbReference>
<dbReference type="EC" id="2.4.99.-" evidence="1"/>
<name>A0A379B2D4_9PAST</name>
<evidence type="ECO:0000313" key="2">
    <source>
        <dbReference type="Proteomes" id="UP000254280"/>
    </source>
</evidence>
<dbReference type="AlphaFoldDB" id="A0A379B2D4"/>
<proteinExistence type="predicted"/>
<dbReference type="GO" id="GO:0016757">
    <property type="term" value="F:glycosyltransferase activity"/>
    <property type="evidence" value="ECO:0007669"/>
    <property type="project" value="UniProtKB-KW"/>
</dbReference>
<keyword evidence="1" id="KW-0808">Transferase</keyword>
<dbReference type="Gene3D" id="3.30.370.20">
    <property type="match status" value="1"/>
</dbReference>
<sequence length="319" mass="38438">MNLIICTTPFQMLIAEKIIHYYPNRKFHLFVITHNYNDKYIYYYNRLRGFCENSSYIKLLPQGRSKIYTLLDLIYLRVYSFFLPKYDTIFLANVEDIWIQTFLSRYINTSNICTYDDGTANIIYSSYLYKEKSYGFINRFCFKLIGKKFTLTIFRNVSKLHFTIYKFKRNIIEKTQYIELYSKPNSAELSIDNREEICIFLGQPIYQFDRKLYDTIPKFIRKYNIENYFCHPREDILNLKLPDINFIKTEFIFEDYIIRMINENNYKFKVYTFFSGAILNIVNFPNVEVYAIKSQSIPESVNSIYNIFQDSGVNVIEEE</sequence>
<keyword evidence="2" id="KW-1185">Reference proteome</keyword>